<proteinExistence type="predicted"/>
<dbReference type="Proteomes" id="UP000018211">
    <property type="component" value="Unassembled WGS sequence"/>
</dbReference>
<comment type="caution">
    <text evidence="1">The sequence shown here is derived from an EMBL/GenBank/DDBJ whole genome shotgun (WGS) entry which is preliminary data.</text>
</comment>
<evidence type="ECO:0000313" key="2">
    <source>
        <dbReference type="Proteomes" id="UP000018211"/>
    </source>
</evidence>
<protein>
    <recommendedName>
        <fullName evidence="3">Transposase</fullName>
    </recommendedName>
</protein>
<dbReference type="EMBL" id="CAOF01000045">
    <property type="protein sequence ID" value="CCO45126.1"/>
    <property type="molecule type" value="Genomic_DNA"/>
</dbReference>
<organism evidence="1 2">
    <name type="scientific">Vibrio nigripulchritudo SOn1</name>
    <dbReference type="NCBI Taxonomy" id="1238450"/>
    <lineage>
        <taxon>Bacteria</taxon>
        <taxon>Pseudomonadati</taxon>
        <taxon>Pseudomonadota</taxon>
        <taxon>Gammaproteobacteria</taxon>
        <taxon>Vibrionales</taxon>
        <taxon>Vibrionaceae</taxon>
        <taxon>Vibrio</taxon>
    </lineage>
</organism>
<name>A0AAV2VKP7_9VIBR</name>
<reference evidence="1 2" key="1">
    <citation type="journal article" date="2013" name="ISME J.">
        <title>Comparative genomics of pathogenic lineages of Vibrio nigripulchritudo identifies virulence-associated traits.</title>
        <authorList>
            <person name="Goudenege D."/>
            <person name="Labreuche Y."/>
            <person name="Krin E."/>
            <person name="Ansquer D."/>
            <person name="Mangenot S."/>
            <person name="Calteau A."/>
            <person name="Medigue C."/>
            <person name="Mazel D."/>
            <person name="Polz M.F."/>
            <person name="Le Roux F."/>
        </authorList>
    </citation>
    <scope>NUCLEOTIDE SEQUENCE [LARGE SCALE GENOMIC DNA]</scope>
    <source>
        <strain evidence="1 2">SOn1</strain>
    </source>
</reference>
<evidence type="ECO:0000313" key="1">
    <source>
        <dbReference type="EMBL" id="CCO45126.1"/>
    </source>
</evidence>
<evidence type="ECO:0008006" key="3">
    <source>
        <dbReference type="Google" id="ProtNLM"/>
    </source>
</evidence>
<sequence length="52" mass="5908">MICVVGNQHFVGMKFRYPSYKTYESTFGLDCVLVSMIIKNTVRGSTRESIAE</sequence>
<accession>A0AAV2VKP7</accession>
<dbReference type="AlphaFoldDB" id="A0AAV2VKP7"/>
<gene>
    <name evidence="1" type="ORF">VIBNISOn1_1390005</name>
</gene>